<dbReference type="SUPFAM" id="SSF51445">
    <property type="entry name" value="(Trans)glycosidases"/>
    <property type="match status" value="1"/>
</dbReference>
<dbReference type="Proteomes" id="UP000217895">
    <property type="component" value="Chromosome"/>
</dbReference>
<dbReference type="InterPro" id="IPR013785">
    <property type="entry name" value="Aldolase_TIM"/>
</dbReference>
<gene>
    <name evidence="1" type="ORF">NIES2135_08810</name>
</gene>
<dbReference type="Gene3D" id="3.20.20.70">
    <property type="entry name" value="Aldolase class I"/>
    <property type="match status" value="1"/>
</dbReference>
<dbReference type="AlphaFoldDB" id="A0A1Z4JC81"/>
<keyword evidence="2" id="KW-1185">Reference proteome</keyword>
<proteinExistence type="predicted"/>
<evidence type="ECO:0008006" key="3">
    <source>
        <dbReference type="Google" id="ProtNLM"/>
    </source>
</evidence>
<dbReference type="EMBL" id="AP018203">
    <property type="protein sequence ID" value="BAY54067.1"/>
    <property type="molecule type" value="Genomic_DNA"/>
</dbReference>
<accession>A0A1Z4JC81</accession>
<organism evidence="1 2">
    <name type="scientific">Leptolyngbya boryana NIES-2135</name>
    <dbReference type="NCBI Taxonomy" id="1973484"/>
    <lineage>
        <taxon>Bacteria</taxon>
        <taxon>Bacillati</taxon>
        <taxon>Cyanobacteriota</taxon>
        <taxon>Cyanophyceae</taxon>
        <taxon>Leptolyngbyales</taxon>
        <taxon>Leptolyngbyaceae</taxon>
        <taxon>Leptolyngbya group</taxon>
        <taxon>Leptolyngbya</taxon>
    </lineage>
</organism>
<evidence type="ECO:0000313" key="1">
    <source>
        <dbReference type="EMBL" id="BAY54067.1"/>
    </source>
</evidence>
<reference evidence="1 2" key="1">
    <citation type="submission" date="2017-06" db="EMBL/GenBank/DDBJ databases">
        <title>Genome sequencing of cyanobaciteial culture collection at National Institute for Environmental Studies (NIES).</title>
        <authorList>
            <person name="Hirose Y."/>
            <person name="Shimura Y."/>
            <person name="Fujisawa T."/>
            <person name="Nakamura Y."/>
            <person name="Kawachi M."/>
        </authorList>
    </citation>
    <scope>NUCLEOTIDE SEQUENCE [LARGE SCALE GENOMIC DNA]</scope>
    <source>
        <strain evidence="1 2">NIES-2135</strain>
    </source>
</reference>
<dbReference type="InterPro" id="IPR017853">
    <property type="entry name" value="GH"/>
</dbReference>
<evidence type="ECO:0000313" key="2">
    <source>
        <dbReference type="Proteomes" id="UP000217895"/>
    </source>
</evidence>
<protein>
    <recommendedName>
        <fullName evidence="3">Hyaluronidase</fullName>
    </recommendedName>
</protein>
<sequence>MSMNWNRRQFLTLMGGSLLLPSACQKVESRPVKRAASFILFDSLVAYQKPEIGLVPMGIDDRGFFKTPKVRETPDKEATQNVARTAAKKYEYFTIDIEHWAVKINEHSEAQVRENIDKYLRVIEWMREAAPSLKLGVYALPPIRDYWTPVNGHPAAMKSWRRINQFLKPIADAADFLAPSLYTFYDRVPGWVRYANANIEEAQQFGKPVYPYLWCRYHGSNRQLRNQFINGDFWRTQLETVRDRGANGVVLWDWAGHDRPRTYNIDTTQAWWQETVKFKATL</sequence>
<name>A0A1Z4JC81_LEPBY</name>